<evidence type="ECO:0000256" key="1">
    <source>
        <dbReference type="SAM" id="MobiDB-lite"/>
    </source>
</evidence>
<evidence type="ECO:0000313" key="4">
    <source>
        <dbReference type="Proteomes" id="UP000000763"/>
    </source>
</evidence>
<reference evidence="3" key="2">
    <citation type="submission" date="2002-11" db="EMBL/GenBank/DDBJ databases">
        <title>Oryza sativa nipponbare(GA3) genomic DNA, chromosome 6, BAC clone:B1047H05.</title>
        <authorList>
            <person name="Sasaki T."/>
            <person name="Matsumoto T."/>
            <person name="Katayose Y."/>
        </authorList>
    </citation>
    <scope>NUCLEOTIDE SEQUENCE</scope>
</reference>
<feature type="compositionally biased region" description="Basic and acidic residues" evidence="1">
    <location>
        <begin position="27"/>
        <end position="40"/>
    </location>
</feature>
<feature type="compositionally biased region" description="Basic residues" evidence="1">
    <location>
        <begin position="93"/>
        <end position="104"/>
    </location>
</feature>
<protein>
    <submittedName>
        <fullName evidence="3">Uncharacterized protein</fullName>
    </submittedName>
</protein>
<dbReference type="EMBL" id="AP005966">
    <property type="protein sequence ID" value="BAD34209.1"/>
    <property type="molecule type" value="Genomic_DNA"/>
</dbReference>
<reference evidence="4" key="3">
    <citation type="journal article" date="2005" name="Nature">
        <title>The map-based sequence of the rice genome.</title>
        <authorList>
            <consortium name="International rice genome sequencing project (IRGSP)"/>
            <person name="Matsumoto T."/>
            <person name="Wu J."/>
            <person name="Kanamori H."/>
            <person name="Katayose Y."/>
            <person name="Fujisawa M."/>
            <person name="Namiki N."/>
            <person name="Mizuno H."/>
            <person name="Yamamoto K."/>
            <person name="Antonio B.A."/>
            <person name="Baba T."/>
            <person name="Sakata K."/>
            <person name="Nagamura Y."/>
            <person name="Aoki H."/>
            <person name="Arikawa K."/>
            <person name="Arita K."/>
            <person name="Bito T."/>
            <person name="Chiden Y."/>
            <person name="Fujitsuka N."/>
            <person name="Fukunaka R."/>
            <person name="Hamada M."/>
            <person name="Harada C."/>
            <person name="Hayashi A."/>
            <person name="Hijishita S."/>
            <person name="Honda M."/>
            <person name="Hosokawa S."/>
            <person name="Ichikawa Y."/>
            <person name="Idonuma A."/>
            <person name="Iijima M."/>
            <person name="Ikeda M."/>
            <person name="Ikeno M."/>
            <person name="Ito K."/>
            <person name="Ito S."/>
            <person name="Ito T."/>
            <person name="Ito Y."/>
            <person name="Ito Y."/>
            <person name="Iwabuchi A."/>
            <person name="Kamiya K."/>
            <person name="Karasawa W."/>
            <person name="Kurita K."/>
            <person name="Katagiri S."/>
            <person name="Kikuta A."/>
            <person name="Kobayashi H."/>
            <person name="Kobayashi N."/>
            <person name="Machita K."/>
            <person name="Maehara T."/>
            <person name="Masukawa M."/>
            <person name="Mizubayashi T."/>
            <person name="Mukai Y."/>
            <person name="Nagasaki H."/>
            <person name="Nagata Y."/>
            <person name="Naito S."/>
            <person name="Nakashima M."/>
            <person name="Nakama Y."/>
            <person name="Nakamichi Y."/>
            <person name="Nakamura M."/>
            <person name="Meguro A."/>
            <person name="Negishi M."/>
            <person name="Ohta I."/>
            <person name="Ohta T."/>
            <person name="Okamoto M."/>
            <person name="Ono N."/>
            <person name="Saji S."/>
            <person name="Sakaguchi M."/>
            <person name="Sakai K."/>
            <person name="Shibata M."/>
            <person name="Shimokawa T."/>
            <person name="Song J."/>
            <person name="Takazaki Y."/>
            <person name="Terasawa K."/>
            <person name="Tsugane M."/>
            <person name="Tsuji K."/>
            <person name="Ueda S."/>
            <person name="Waki K."/>
            <person name="Yamagata H."/>
            <person name="Yamamoto M."/>
            <person name="Yamamoto S."/>
            <person name="Yamane H."/>
            <person name="Yoshiki S."/>
            <person name="Yoshihara R."/>
            <person name="Yukawa K."/>
            <person name="Zhong H."/>
            <person name="Yano M."/>
            <person name="Yuan Q."/>
            <person name="Ouyang S."/>
            <person name="Liu J."/>
            <person name="Jones K.M."/>
            <person name="Gansberger K."/>
            <person name="Moffat K."/>
            <person name="Hill J."/>
            <person name="Bera J."/>
            <person name="Fadrosh D."/>
            <person name="Jin S."/>
            <person name="Johri S."/>
            <person name="Kim M."/>
            <person name="Overton L."/>
            <person name="Reardon M."/>
            <person name="Tsitrin T."/>
            <person name="Vuong H."/>
            <person name="Weaver B."/>
            <person name="Ciecko A."/>
            <person name="Tallon L."/>
            <person name="Jackson J."/>
            <person name="Pai G."/>
            <person name="Aken S.V."/>
            <person name="Utterback T."/>
            <person name="Reidmuller S."/>
            <person name="Feldblyum T."/>
            <person name="Hsiao J."/>
            <person name="Zismann V."/>
            <person name="Iobst S."/>
            <person name="de Vazeille A.R."/>
            <person name="Buell C.R."/>
            <person name="Ying K."/>
            <person name="Li Y."/>
            <person name="Lu T."/>
            <person name="Huang Y."/>
            <person name="Zhao Q."/>
            <person name="Feng Q."/>
            <person name="Zhang L."/>
            <person name="Zhu J."/>
            <person name="Weng Q."/>
            <person name="Mu J."/>
            <person name="Lu Y."/>
            <person name="Fan D."/>
            <person name="Liu Y."/>
            <person name="Guan J."/>
            <person name="Zhang Y."/>
            <person name="Yu S."/>
            <person name="Liu X."/>
            <person name="Zhang Y."/>
            <person name="Hong G."/>
            <person name="Han B."/>
            <person name="Choisne N."/>
            <person name="Demange N."/>
            <person name="Orjeda G."/>
            <person name="Samain S."/>
            <person name="Cattolico L."/>
            <person name="Pelletier E."/>
            <person name="Couloux A."/>
            <person name="Segurens B."/>
            <person name="Wincker P."/>
            <person name="D'Hont A."/>
            <person name="Scarpelli C."/>
            <person name="Weissenbach J."/>
            <person name="Salanoubat M."/>
            <person name="Quetier F."/>
            <person name="Yu Y."/>
            <person name="Kim H.R."/>
            <person name="Rambo T."/>
            <person name="Currie J."/>
            <person name="Collura K."/>
            <person name="Luo M."/>
            <person name="Yang T."/>
            <person name="Ammiraju J.S.S."/>
            <person name="Engler F."/>
            <person name="Soderlund C."/>
            <person name="Wing R.A."/>
            <person name="Palmer L.E."/>
            <person name="de la Bastide M."/>
            <person name="Spiegel L."/>
            <person name="Nascimento L."/>
            <person name="Zutavern T."/>
            <person name="O'Shaughnessy A."/>
            <person name="Dike S."/>
            <person name="Dedhia N."/>
            <person name="Preston R."/>
            <person name="Balija V."/>
            <person name="McCombie W.R."/>
            <person name="Chow T."/>
            <person name="Chen H."/>
            <person name="Chung M."/>
            <person name="Chen C."/>
            <person name="Shaw J."/>
            <person name="Wu H."/>
            <person name="Hsiao K."/>
            <person name="Chao Y."/>
            <person name="Chu M."/>
            <person name="Cheng C."/>
            <person name="Hour A."/>
            <person name="Lee P."/>
            <person name="Lin S."/>
            <person name="Lin Y."/>
            <person name="Liou J."/>
            <person name="Liu S."/>
            <person name="Hsing Y."/>
            <person name="Raghuvanshi S."/>
            <person name="Mohanty A."/>
            <person name="Bharti A.K."/>
            <person name="Gaur A."/>
            <person name="Gupta V."/>
            <person name="Kumar D."/>
            <person name="Ravi V."/>
            <person name="Vij S."/>
            <person name="Kapur A."/>
            <person name="Khurana P."/>
            <person name="Khurana P."/>
            <person name="Khurana J.P."/>
            <person name="Tyagi A.K."/>
            <person name="Gaikwad K."/>
            <person name="Singh A."/>
            <person name="Dalal V."/>
            <person name="Srivastava S."/>
            <person name="Dixit A."/>
            <person name="Pal A.K."/>
            <person name="Ghazi I.A."/>
            <person name="Yadav M."/>
            <person name="Pandit A."/>
            <person name="Bhargava A."/>
            <person name="Sureshbabu K."/>
            <person name="Batra K."/>
            <person name="Sharma T.R."/>
            <person name="Mohapatra T."/>
            <person name="Singh N.K."/>
            <person name="Messing J."/>
            <person name="Nelson A.B."/>
            <person name="Fuks G."/>
            <person name="Kavchok S."/>
            <person name="Keizer G."/>
            <person name="Linton E."/>
            <person name="Llaca V."/>
            <person name="Song R."/>
            <person name="Tanyolac B."/>
            <person name="Young S."/>
            <person name="Ho-Il K."/>
            <person name="Hahn J.H."/>
            <person name="Sangsakoo G."/>
            <person name="Vanavichit A."/>
            <person name="de Mattos Luiz.A.T."/>
            <person name="Zimmer P.D."/>
            <person name="Malone G."/>
            <person name="Dellagostin O."/>
            <person name="de Oliveira A.C."/>
            <person name="Bevan M."/>
            <person name="Bancroft I."/>
            <person name="Minx P."/>
            <person name="Cordum H."/>
            <person name="Wilson R."/>
            <person name="Cheng Z."/>
            <person name="Jin W."/>
            <person name="Jiang J."/>
            <person name="Leong S.A."/>
            <person name="Iwama H."/>
            <person name="Gojobori T."/>
            <person name="Itoh T."/>
            <person name="Niimura Y."/>
            <person name="Fujii Y."/>
            <person name="Habara T."/>
            <person name="Sakai H."/>
            <person name="Sato Y."/>
            <person name="Wilson G."/>
            <person name="Kumar K."/>
            <person name="McCouch S."/>
            <person name="Juretic N."/>
            <person name="Hoen D."/>
            <person name="Wright S."/>
            <person name="Bruskiewich R."/>
            <person name="Bureau T."/>
            <person name="Miyao A."/>
            <person name="Hirochika H."/>
            <person name="Nishikawa T."/>
            <person name="Kadowaki K."/>
            <person name="Sugiura M."/>
            <person name="Burr B."/>
            <person name="Sasaki T."/>
        </authorList>
    </citation>
    <scope>NUCLEOTIDE SEQUENCE [LARGE SCALE GENOMIC DNA]</scope>
    <source>
        <strain evidence="4">cv. Nipponbare</strain>
    </source>
</reference>
<feature type="region of interest" description="Disordered" evidence="1">
    <location>
        <begin position="1"/>
        <end position="104"/>
    </location>
</feature>
<proteinExistence type="predicted"/>
<sequence>MNPRAYPLSTSHQQRGDPKLTPAAFTDRIDRSPAHGDRNRGGQSPGFQTGGKGKVRAKEGTNRRGRASPRAYWGADGSSAARGEESSRLDDRHRRRRRRWRRRRGSGALVMEEVVVGGGGGERERDAAVEREIGDDGVGGCYSAYANASGMMNGFGGSRAGLEPTDKLI</sequence>
<name>Q69K98_ORYSJ</name>
<dbReference type="EMBL" id="AP003622">
    <property type="protein sequence ID" value="BAD32900.1"/>
    <property type="molecule type" value="Genomic_DNA"/>
</dbReference>
<feature type="compositionally biased region" description="Basic and acidic residues" evidence="1">
    <location>
        <begin position="82"/>
        <end position="92"/>
    </location>
</feature>
<reference evidence="2" key="1">
    <citation type="submission" date="2001-05" db="EMBL/GenBank/DDBJ databases">
        <title>Oryza sativa nipponbare(GA3) genomic DNA, chromosome 6, PAC clone:P0633E08.</title>
        <authorList>
            <person name="Sasaki T."/>
            <person name="Matsumoto T."/>
            <person name="Yamamoto K."/>
        </authorList>
    </citation>
    <scope>NUCLEOTIDE SEQUENCE</scope>
</reference>
<reference evidence="4" key="4">
    <citation type="journal article" date="2008" name="Nucleic Acids Res.">
        <title>The rice annotation project database (RAP-DB): 2008 update.</title>
        <authorList>
            <consortium name="The rice annotation project (RAP)"/>
        </authorList>
    </citation>
    <scope>GENOME REANNOTATION</scope>
    <source>
        <strain evidence="4">cv. Nipponbare</strain>
    </source>
</reference>
<dbReference type="AlphaFoldDB" id="Q69K98"/>
<organism evidence="3 4">
    <name type="scientific">Oryza sativa subsp. japonica</name>
    <name type="common">Rice</name>
    <dbReference type="NCBI Taxonomy" id="39947"/>
    <lineage>
        <taxon>Eukaryota</taxon>
        <taxon>Viridiplantae</taxon>
        <taxon>Streptophyta</taxon>
        <taxon>Embryophyta</taxon>
        <taxon>Tracheophyta</taxon>
        <taxon>Spermatophyta</taxon>
        <taxon>Magnoliopsida</taxon>
        <taxon>Liliopsida</taxon>
        <taxon>Poales</taxon>
        <taxon>Poaceae</taxon>
        <taxon>BOP clade</taxon>
        <taxon>Oryzoideae</taxon>
        <taxon>Oryzeae</taxon>
        <taxon>Oryzinae</taxon>
        <taxon>Oryza</taxon>
        <taxon>Oryza sativa</taxon>
    </lineage>
</organism>
<evidence type="ECO:0000313" key="2">
    <source>
        <dbReference type="EMBL" id="BAD32900.1"/>
    </source>
</evidence>
<evidence type="ECO:0000313" key="3">
    <source>
        <dbReference type="EMBL" id="BAD34209.1"/>
    </source>
</evidence>
<gene>
    <name evidence="3" type="ORF">B1047H05.55</name>
    <name evidence="2" type="ORF">P0633E08.2</name>
</gene>
<accession>Q69K98</accession>
<dbReference type="Proteomes" id="UP000000763">
    <property type="component" value="Chromosome 6"/>
</dbReference>